<proteinExistence type="predicted"/>
<evidence type="ECO:0000313" key="2">
    <source>
        <dbReference type="EMBL" id="MET3694591.1"/>
    </source>
</evidence>
<name>A0ABV2LCY9_9HYPH</name>
<sequence>MPKSKAFAMSTIETELANLLTTRTNLQARQAAQAVEVEQAVATRRRLLIEGGDAAAIAEAERACREIEGTAYGITDALSEIERCITEAEARIEAARVDAERERVAGGLEQNASEIEAAAASLTKTLAAVAKAHGMLAITISGAAAGQYDPAYGTASPVDIANALVLQGLVHAMPGLEVHAEINPWSLYSLRQPVEGTDPAATASGFGQRLREIAGSIRRQEIGQDLPVHHDALPDFTPASDEMQVFVISPFQYIGADRVPTMVTSPSTHLPRPVAQRAIELGVATDYQSREWQAAHQDAGLHASVRGSVGWDDCVDIEFDLAAWRRAETERQRSTWLTDQRQAA</sequence>
<dbReference type="RefSeq" id="WP_238279646.1">
    <property type="nucleotide sequence ID" value="NZ_BPQL01000062.1"/>
</dbReference>
<feature type="coiled-coil region" evidence="1">
    <location>
        <begin position="78"/>
        <end position="105"/>
    </location>
</feature>
<comment type="caution">
    <text evidence="2">The sequence shown here is derived from an EMBL/GenBank/DDBJ whole genome shotgun (WGS) entry which is preliminary data.</text>
</comment>
<gene>
    <name evidence="2" type="ORF">ABID43_004153</name>
</gene>
<accession>A0ABV2LCY9</accession>
<evidence type="ECO:0000313" key="3">
    <source>
        <dbReference type="Proteomes" id="UP001549145"/>
    </source>
</evidence>
<dbReference type="EMBL" id="JBEPMM010000016">
    <property type="protein sequence ID" value="MET3694591.1"/>
    <property type="molecule type" value="Genomic_DNA"/>
</dbReference>
<dbReference type="Proteomes" id="UP001549145">
    <property type="component" value="Unassembled WGS sequence"/>
</dbReference>
<reference evidence="2 3" key="1">
    <citation type="submission" date="2024-06" db="EMBL/GenBank/DDBJ databases">
        <title>Genomic Encyclopedia of Type Strains, Phase IV (KMG-IV): sequencing the most valuable type-strain genomes for metagenomic binning, comparative biology and taxonomic classification.</title>
        <authorList>
            <person name="Goeker M."/>
        </authorList>
    </citation>
    <scope>NUCLEOTIDE SEQUENCE [LARGE SCALE GENOMIC DNA]</scope>
    <source>
        <strain evidence="2 3">DSM 21331</strain>
    </source>
</reference>
<organism evidence="2 3">
    <name type="scientific">Methylobacterium goesingense</name>
    <dbReference type="NCBI Taxonomy" id="243690"/>
    <lineage>
        <taxon>Bacteria</taxon>
        <taxon>Pseudomonadati</taxon>
        <taxon>Pseudomonadota</taxon>
        <taxon>Alphaproteobacteria</taxon>
        <taxon>Hyphomicrobiales</taxon>
        <taxon>Methylobacteriaceae</taxon>
        <taxon>Methylobacterium</taxon>
    </lineage>
</organism>
<evidence type="ECO:0000256" key="1">
    <source>
        <dbReference type="SAM" id="Coils"/>
    </source>
</evidence>
<keyword evidence="1" id="KW-0175">Coiled coil</keyword>
<keyword evidence="3" id="KW-1185">Reference proteome</keyword>
<protein>
    <submittedName>
        <fullName evidence="2">Uncharacterized protein</fullName>
    </submittedName>
</protein>